<proteinExistence type="predicted"/>
<comment type="caution">
    <text evidence="1">The sequence shown here is derived from an EMBL/GenBank/DDBJ whole genome shotgun (WGS) entry which is preliminary data.</text>
</comment>
<accession>A0A5C8UR55</accession>
<reference evidence="1 2" key="1">
    <citation type="submission" date="2019-08" db="EMBL/GenBank/DDBJ databases">
        <title>Bacterial whole genome sequence for Glaciihabitans sp. CHu50b-6-2.</title>
        <authorList>
            <person name="Jin L."/>
        </authorList>
    </citation>
    <scope>NUCLEOTIDE SEQUENCE [LARGE SCALE GENOMIC DNA]</scope>
    <source>
        <strain evidence="1 2">CHu50b-6-2</strain>
    </source>
</reference>
<evidence type="ECO:0000313" key="1">
    <source>
        <dbReference type="EMBL" id="TXN30430.1"/>
    </source>
</evidence>
<organism evidence="1 2">
    <name type="scientific">Lacisediminihabitans profunda</name>
    <dbReference type="NCBI Taxonomy" id="2594790"/>
    <lineage>
        <taxon>Bacteria</taxon>
        <taxon>Bacillati</taxon>
        <taxon>Actinomycetota</taxon>
        <taxon>Actinomycetes</taxon>
        <taxon>Micrococcales</taxon>
        <taxon>Microbacteriaceae</taxon>
        <taxon>Lacisediminihabitans</taxon>
    </lineage>
</organism>
<gene>
    <name evidence="1" type="ORF">FVP33_10580</name>
</gene>
<name>A0A5C8UR55_9MICO</name>
<evidence type="ECO:0000313" key="2">
    <source>
        <dbReference type="Proteomes" id="UP000321379"/>
    </source>
</evidence>
<sequence length="79" mass="8206">MLTGILGSAAISHGRVVSGVYDQREDGATGSDSDSDVDSHIAYAIHAGNPAATSVFHWIPHASECRVAQWVATDAAGNR</sequence>
<dbReference type="AlphaFoldDB" id="A0A5C8UR55"/>
<protein>
    <submittedName>
        <fullName evidence="1">Uncharacterized protein</fullName>
    </submittedName>
</protein>
<dbReference type="Proteomes" id="UP000321379">
    <property type="component" value="Unassembled WGS sequence"/>
</dbReference>
<keyword evidence="2" id="KW-1185">Reference proteome</keyword>
<dbReference type="EMBL" id="VRMG01000007">
    <property type="protein sequence ID" value="TXN30430.1"/>
    <property type="molecule type" value="Genomic_DNA"/>
</dbReference>
<dbReference type="RefSeq" id="WP_147783614.1">
    <property type="nucleotide sequence ID" value="NZ_VRMG01000007.1"/>
</dbReference>